<dbReference type="Proteomes" id="UP001521785">
    <property type="component" value="Unassembled WGS sequence"/>
</dbReference>
<feature type="compositionally biased region" description="Low complexity" evidence="1">
    <location>
        <begin position="340"/>
        <end position="349"/>
    </location>
</feature>
<feature type="compositionally biased region" description="Polar residues" evidence="1">
    <location>
        <begin position="659"/>
        <end position="678"/>
    </location>
</feature>
<dbReference type="CDD" id="cd11392">
    <property type="entry name" value="bHLH_ScPHO4_like"/>
    <property type="match status" value="1"/>
</dbReference>
<feature type="compositionally biased region" description="Polar residues" evidence="1">
    <location>
        <begin position="600"/>
        <end position="611"/>
    </location>
</feature>
<feature type="compositionally biased region" description="Low complexity" evidence="1">
    <location>
        <begin position="71"/>
        <end position="83"/>
    </location>
</feature>
<feature type="compositionally biased region" description="Polar residues" evidence="1">
    <location>
        <begin position="444"/>
        <end position="456"/>
    </location>
</feature>
<dbReference type="Gene3D" id="4.10.280.10">
    <property type="entry name" value="Helix-loop-helix DNA-binding domain"/>
    <property type="match status" value="1"/>
</dbReference>
<protein>
    <recommendedName>
        <fullName evidence="2">BHLH domain-containing protein</fullName>
    </recommendedName>
</protein>
<dbReference type="SMART" id="SM00353">
    <property type="entry name" value="HLH"/>
    <property type="match status" value="1"/>
</dbReference>
<evidence type="ECO:0000313" key="3">
    <source>
        <dbReference type="EMBL" id="KAL1613094.1"/>
    </source>
</evidence>
<reference evidence="3 4" key="1">
    <citation type="submission" date="2024-02" db="EMBL/GenBank/DDBJ databases">
        <title>De novo assembly and annotation of 12 fungi associated with fruit tree decline syndrome in Ontario, Canada.</title>
        <authorList>
            <person name="Sulman M."/>
            <person name="Ellouze W."/>
            <person name="Ilyukhin E."/>
        </authorList>
    </citation>
    <scope>NUCLEOTIDE SEQUENCE [LARGE SCALE GENOMIC DNA]</scope>
    <source>
        <strain evidence="3 4">M42-189</strain>
    </source>
</reference>
<dbReference type="Pfam" id="PF00010">
    <property type="entry name" value="HLH"/>
    <property type="match status" value="1"/>
</dbReference>
<feature type="compositionally biased region" description="Low complexity" evidence="1">
    <location>
        <begin position="394"/>
        <end position="407"/>
    </location>
</feature>
<evidence type="ECO:0000259" key="2">
    <source>
        <dbReference type="PROSITE" id="PS50888"/>
    </source>
</evidence>
<feature type="region of interest" description="Disordered" evidence="1">
    <location>
        <begin position="70"/>
        <end position="116"/>
    </location>
</feature>
<feature type="region of interest" description="Disordered" evidence="1">
    <location>
        <begin position="222"/>
        <end position="365"/>
    </location>
</feature>
<accession>A0ABR3S9V4</accession>
<dbReference type="EMBL" id="JAKJXO020000001">
    <property type="protein sequence ID" value="KAL1613094.1"/>
    <property type="molecule type" value="Genomic_DNA"/>
</dbReference>
<proteinExistence type="predicted"/>
<dbReference type="PROSITE" id="PS50888">
    <property type="entry name" value="BHLH"/>
    <property type="match status" value="1"/>
</dbReference>
<dbReference type="InterPro" id="IPR011598">
    <property type="entry name" value="bHLH_dom"/>
</dbReference>
<comment type="caution">
    <text evidence="3">The sequence shown here is derived from an EMBL/GenBank/DDBJ whole genome shotgun (WGS) entry which is preliminary data.</text>
</comment>
<keyword evidence="4" id="KW-1185">Reference proteome</keyword>
<feature type="region of interest" description="Disordered" evidence="1">
    <location>
        <begin position="592"/>
        <end position="611"/>
    </location>
</feature>
<evidence type="ECO:0000313" key="4">
    <source>
        <dbReference type="Proteomes" id="UP001521785"/>
    </source>
</evidence>
<evidence type="ECO:0000256" key="1">
    <source>
        <dbReference type="SAM" id="MobiDB-lite"/>
    </source>
</evidence>
<dbReference type="SUPFAM" id="SSF47459">
    <property type="entry name" value="HLH, helix-loop-helix DNA-binding domain"/>
    <property type="match status" value="1"/>
</dbReference>
<feature type="region of interest" description="Disordered" evidence="1">
    <location>
        <begin position="653"/>
        <end position="678"/>
    </location>
</feature>
<feature type="domain" description="BHLH" evidence="2">
    <location>
        <begin position="560"/>
        <end position="626"/>
    </location>
</feature>
<name>A0ABR3S9V4_9PLEO</name>
<sequence length="678" mass="72486">MNGTTGAPPAWSGAEQFDMAGSEHDFSNLLDFDLDFSDFANASSVGHDGQQLEQLADELDVQHLHNPFSPQIQQQQQQQQQSQLRNGSRTPGAPQPQSHMDGRNGGHPHSMPQQSGFFEFSMPYQQHGVPAFTQAPDMYRPHAQVPPTPNSMELHGDPARYLQQMDAHQAMFDGRFQMRKDESFTPLVSPAVTPHEARFQVHDMTTVPGAYFSPLTSPALNAQNYPHGQAHSNHYGTTSGSSTGASPVDVDMDMLEEPAMSQSSQGRKLRSATKRSAPTRFSAAPARVRQSPIVRPARRKATVSSLIPPKEVTDLLEEERVCHPSSSGADLHLSRESSESDSISPGPLSEMGPPPKPTSVHPSPAMAAQNSALGVAPATPASLMRIHPSPTFGDADAPPALDDLTLPEASLDRPQLSRIDTATQEDQDTPRLAARKTPKLGPLSTPSGASAQSGKPSPSPMLSAISSPTSPAFFPGASSKADSKGARPSKKRNSVTSTLVSPALRPKISPSIKPLLPDGSVSGDTHALLLASKSNYQNILDGTVVPGVSYPTSLSTNLTSKRTSHKIAEQGRRNRINTALQEMQALLPSPHLGAKESKSPESMTAAQSNNSKAAKVESAIDYIKALQKQCAEKDKALDQKDQEVEALRRELAALKRSDSTGAVSSADTALQTTEENGT</sequence>
<dbReference type="InterPro" id="IPR036638">
    <property type="entry name" value="HLH_DNA-bd_sf"/>
</dbReference>
<feature type="region of interest" description="Disordered" evidence="1">
    <location>
        <begin position="384"/>
        <end position="502"/>
    </location>
</feature>
<feature type="compositionally biased region" description="Polar residues" evidence="1">
    <location>
        <begin position="222"/>
        <end position="235"/>
    </location>
</feature>
<organism evidence="3 4">
    <name type="scientific">Paraconiothyrium brasiliense</name>
    <dbReference type="NCBI Taxonomy" id="300254"/>
    <lineage>
        <taxon>Eukaryota</taxon>
        <taxon>Fungi</taxon>
        <taxon>Dikarya</taxon>
        <taxon>Ascomycota</taxon>
        <taxon>Pezizomycotina</taxon>
        <taxon>Dothideomycetes</taxon>
        <taxon>Pleosporomycetidae</taxon>
        <taxon>Pleosporales</taxon>
        <taxon>Massarineae</taxon>
        <taxon>Didymosphaeriaceae</taxon>
        <taxon>Paraconiothyrium</taxon>
    </lineage>
</organism>
<gene>
    <name evidence="3" type="ORF">SLS60_001326</name>
</gene>